<evidence type="ECO:0000313" key="1">
    <source>
        <dbReference type="EMBL" id="WZF89701.1"/>
    </source>
</evidence>
<keyword evidence="1" id="KW-0489">Methyltransferase</keyword>
<dbReference type="Gene3D" id="3.40.50.150">
    <property type="entry name" value="Vaccinia Virus protein VP39"/>
    <property type="match status" value="1"/>
</dbReference>
<name>A0ABZ2W4Q2_9GAMM</name>
<organism evidence="1 2">
    <name type="scientific">Marinobacter metalliresistant</name>
    <dbReference type="NCBI Taxonomy" id="2961995"/>
    <lineage>
        <taxon>Bacteria</taxon>
        <taxon>Pseudomonadati</taxon>
        <taxon>Pseudomonadota</taxon>
        <taxon>Gammaproteobacteria</taxon>
        <taxon>Pseudomonadales</taxon>
        <taxon>Marinobacteraceae</taxon>
        <taxon>Marinobacter</taxon>
    </lineage>
</organism>
<dbReference type="RefSeq" id="WP_341582252.1">
    <property type="nucleotide sequence ID" value="NZ_CP101118.1"/>
</dbReference>
<gene>
    <name evidence="1" type="ORF">NLK58_05755</name>
</gene>
<dbReference type="Gene3D" id="3.40.50.720">
    <property type="entry name" value="NAD(P)-binding Rossmann-like Domain"/>
    <property type="match status" value="1"/>
</dbReference>
<accession>A0ABZ2W4Q2</accession>
<dbReference type="InterPro" id="IPR029063">
    <property type="entry name" value="SAM-dependent_MTases_sf"/>
</dbReference>
<dbReference type="GO" id="GO:0008168">
    <property type="term" value="F:methyltransferase activity"/>
    <property type="evidence" value="ECO:0007669"/>
    <property type="project" value="UniProtKB-KW"/>
</dbReference>
<reference evidence="1 2" key="1">
    <citation type="submission" date="2022-07" db="EMBL/GenBank/DDBJ databases">
        <title>A copper resistant bacterium isolated from sediment samples of deep sea hydrothermal areas.</title>
        <authorList>
            <person name="Zeng X."/>
        </authorList>
    </citation>
    <scope>NUCLEOTIDE SEQUENCE [LARGE SCALE GENOMIC DNA]</scope>
    <source>
        <strain evidence="2">CuT 6</strain>
    </source>
</reference>
<keyword evidence="2" id="KW-1185">Reference proteome</keyword>
<proteinExistence type="predicted"/>
<dbReference type="Pfam" id="PF13489">
    <property type="entry name" value="Methyltransf_23"/>
    <property type="match status" value="1"/>
</dbReference>
<protein>
    <submittedName>
        <fullName evidence="1">Class I SAM-dependent methyltransferase</fullName>
    </submittedName>
</protein>
<sequence>MIRQCFLCTSDVEPVFAVTWALPGLDAAEIGFSVCPNCGSVCQSPSIPPEDMMKYYSSQAVYTNPGRKGGPSATKVLDVNEQVRFVVRGIGKLPDSVLQIGSSDGYTLSRFREAGVKKVHGVEPGNASIEMAQNLYGIECTHCSAEEFETDDRFELILMTHVLEHLYDPQRVLEKCRRIQETWAEGFIYVEVPLLAPNSQLCPGFFSFEHINYYTRENLLESLIESGYSPVSVVEHYNSNIAPLIGVLASTQEQNHLQISRTSPAWSRNRLEEYRKRELGYWQGCLNELASTLDGAKRIFLWGAGIHTSQLIANTNLLDRYDISGLVDSSPLKWGGQQGQWLCRNPAHIEWKSGDAIVISSYASEDEIYRSLSDLRDVGCKTLRFHSRP</sequence>
<dbReference type="GO" id="GO:0032259">
    <property type="term" value="P:methylation"/>
    <property type="evidence" value="ECO:0007669"/>
    <property type="project" value="UniProtKB-KW"/>
</dbReference>
<dbReference type="CDD" id="cd02440">
    <property type="entry name" value="AdoMet_MTases"/>
    <property type="match status" value="1"/>
</dbReference>
<dbReference type="Proteomes" id="UP001475781">
    <property type="component" value="Chromosome"/>
</dbReference>
<dbReference type="SUPFAM" id="SSF53335">
    <property type="entry name" value="S-adenosyl-L-methionine-dependent methyltransferases"/>
    <property type="match status" value="1"/>
</dbReference>
<dbReference type="EMBL" id="CP101118">
    <property type="protein sequence ID" value="WZF89701.1"/>
    <property type="molecule type" value="Genomic_DNA"/>
</dbReference>
<evidence type="ECO:0000313" key="2">
    <source>
        <dbReference type="Proteomes" id="UP001475781"/>
    </source>
</evidence>
<keyword evidence="1" id="KW-0808">Transferase</keyword>